<organism evidence="2 3">
    <name type="scientific">Pleuronectes platessa</name>
    <name type="common">European plaice</name>
    <dbReference type="NCBI Taxonomy" id="8262"/>
    <lineage>
        <taxon>Eukaryota</taxon>
        <taxon>Metazoa</taxon>
        <taxon>Chordata</taxon>
        <taxon>Craniata</taxon>
        <taxon>Vertebrata</taxon>
        <taxon>Euteleostomi</taxon>
        <taxon>Actinopterygii</taxon>
        <taxon>Neopterygii</taxon>
        <taxon>Teleostei</taxon>
        <taxon>Neoteleostei</taxon>
        <taxon>Acanthomorphata</taxon>
        <taxon>Carangaria</taxon>
        <taxon>Pleuronectiformes</taxon>
        <taxon>Pleuronectoidei</taxon>
        <taxon>Pleuronectidae</taxon>
        <taxon>Pleuronectes</taxon>
    </lineage>
</organism>
<proteinExistence type="predicted"/>
<evidence type="ECO:0000313" key="2">
    <source>
        <dbReference type="EMBL" id="CAB1432515.1"/>
    </source>
</evidence>
<accession>A0A9N7UJB8</accession>
<name>A0A9N7UJB8_PLEPL</name>
<dbReference type="Proteomes" id="UP001153269">
    <property type="component" value="Unassembled WGS sequence"/>
</dbReference>
<dbReference type="EMBL" id="CADEAL010001446">
    <property type="protein sequence ID" value="CAB1432515.1"/>
    <property type="molecule type" value="Genomic_DNA"/>
</dbReference>
<comment type="caution">
    <text evidence="2">The sequence shown here is derived from an EMBL/GenBank/DDBJ whole genome shotgun (WGS) entry which is preliminary data.</text>
</comment>
<keyword evidence="3" id="KW-1185">Reference proteome</keyword>
<sequence length="219" mass="23904">MCQNSGGKQGKYQSPSQPPVQVPRNLSRSPASAAATAVLLALLMAIVMNEDLCSSFFIGRPGAGRWIGHYFFSAIRTAQTLGAGLAEQKAYILSSLWRRKEEEVEGHTLPRYWPPAVPPSNPAPLPGDEWWYLLKPLWIPAICHSCCLALTATLIDNEPRALAICGRKGPLPTISTHHYFIPFLLLQCATTTTPLLRRLHPSLNLPPPSNLALSSCALS</sequence>
<reference evidence="2" key="1">
    <citation type="submission" date="2020-03" db="EMBL/GenBank/DDBJ databases">
        <authorList>
            <person name="Weist P."/>
        </authorList>
    </citation>
    <scope>NUCLEOTIDE SEQUENCE</scope>
</reference>
<evidence type="ECO:0000313" key="3">
    <source>
        <dbReference type="Proteomes" id="UP001153269"/>
    </source>
</evidence>
<gene>
    <name evidence="2" type="ORF">PLEPLA_LOCUS20597</name>
</gene>
<dbReference type="AlphaFoldDB" id="A0A9N7UJB8"/>
<feature type="region of interest" description="Disordered" evidence="1">
    <location>
        <begin position="1"/>
        <end position="27"/>
    </location>
</feature>
<protein>
    <submittedName>
        <fullName evidence="2">Uncharacterized protein</fullName>
    </submittedName>
</protein>
<evidence type="ECO:0000256" key="1">
    <source>
        <dbReference type="SAM" id="MobiDB-lite"/>
    </source>
</evidence>